<dbReference type="PANTHER" id="PTHR43327:SF10">
    <property type="entry name" value="STOMATIN-LIKE PROTEIN 2, MITOCHONDRIAL"/>
    <property type="match status" value="1"/>
</dbReference>
<accession>A0ABP0LY31</accession>
<evidence type="ECO:0000313" key="4">
    <source>
        <dbReference type="Proteomes" id="UP001642464"/>
    </source>
</evidence>
<dbReference type="Gene3D" id="3.30.479.30">
    <property type="entry name" value="Band 7 domain"/>
    <property type="match status" value="1"/>
</dbReference>
<feature type="domain" description="Band 7" evidence="2">
    <location>
        <begin position="2"/>
        <end position="160"/>
    </location>
</feature>
<dbReference type="SMART" id="SM00244">
    <property type="entry name" value="PHB"/>
    <property type="match status" value="1"/>
</dbReference>
<evidence type="ECO:0000256" key="1">
    <source>
        <dbReference type="SAM" id="MobiDB-lite"/>
    </source>
</evidence>
<proteinExistence type="predicted"/>
<comment type="caution">
    <text evidence="3">The sequence shown here is derived from an EMBL/GenBank/DDBJ whole genome shotgun (WGS) entry which is preliminary data.</text>
</comment>
<feature type="compositionally biased region" description="Basic residues" evidence="1">
    <location>
        <begin position="312"/>
        <end position="323"/>
    </location>
</feature>
<dbReference type="Pfam" id="PF01145">
    <property type="entry name" value="Band_7"/>
    <property type="match status" value="1"/>
</dbReference>
<dbReference type="Proteomes" id="UP001642464">
    <property type="component" value="Unassembled WGS sequence"/>
</dbReference>
<dbReference type="EMBL" id="CAXAMM010018557">
    <property type="protein sequence ID" value="CAK9043656.1"/>
    <property type="molecule type" value="Genomic_DNA"/>
</dbReference>
<dbReference type="InterPro" id="IPR001107">
    <property type="entry name" value="Band_7"/>
</dbReference>
<dbReference type="InterPro" id="IPR036013">
    <property type="entry name" value="Band_7/SPFH_dom_sf"/>
</dbReference>
<evidence type="ECO:0000259" key="2">
    <source>
        <dbReference type="SMART" id="SM00244"/>
    </source>
</evidence>
<gene>
    <name evidence="3" type="ORF">SCF082_LOCUS24919</name>
</gene>
<sequence>MLCFSCISTGSLGVIQTCGEYKGLQEPGCSCICFPITTVKQVSLAVQQHVCKTDCKTQDSVTVRVMTAVQYQIRRDLVKAACFDIESPLSQIEAEVDSVLRTTLPGMTLDESYQAKEKMVELILASVQEAMKRYGYDIIKVLITDIKPEGSVLAAMNNIIAQRRRREAAVEKGEAEKFLKVKAAEAEAEAKRLAGVGMAGMRLATAHGLLNAMQFFKDTGMTNIEAMQMMITTQYLDTLKDFSRHTSVVVPHVHATGTGESQAQREASLSEAPQQMLDMQDEGALCQAPEPPWEMEDGERLPNSGTSGKTGKTVRKKKRKVKKGTALCDCGENQENQL</sequence>
<evidence type="ECO:0000313" key="3">
    <source>
        <dbReference type="EMBL" id="CAK9043656.1"/>
    </source>
</evidence>
<dbReference type="SUPFAM" id="SSF117892">
    <property type="entry name" value="Band 7/SPFH domain"/>
    <property type="match status" value="1"/>
</dbReference>
<dbReference type="InterPro" id="IPR050710">
    <property type="entry name" value="Band7/mec-2_domain"/>
</dbReference>
<reference evidence="3 4" key="1">
    <citation type="submission" date="2024-02" db="EMBL/GenBank/DDBJ databases">
        <authorList>
            <person name="Chen Y."/>
            <person name="Shah S."/>
            <person name="Dougan E. K."/>
            <person name="Thang M."/>
            <person name="Chan C."/>
        </authorList>
    </citation>
    <scope>NUCLEOTIDE SEQUENCE [LARGE SCALE GENOMIC DNA]</scope>
</reference>
<feature type="region of interest" description="Disordered" evidence="1">
    <location>
        <begin position="287"/>
        <end position="338"/>
    </location>
</feature>
<dbReference type="PANTHER" id="PTHR43327">
    <property type="entry name" value="STOMATIN-LIKE PROTEIN 2, MITOCHONDRIAL"/>
    <property type="match status" value="1"/>
</dbReference>
<organism evidence="3 4">
    <name type="scientific">Durusdinium trenchii</name>
    <dbReference type="NCBI Taxonomy" id="1381693"/>
    <lineage>
        <taxon>Eukaryota</taxon>
        <taxon>Sar</taxon>
        <taxon>Alveolata</taxon>
        <taxon>Dinophyceae</taxon>
        <taxon>Suessiales</taxon>
        <taxon>Symbiodiniaceae</taxon>
        <taxon>Durusdinium</taxon>
    </lineage>
</organism>
<keyword evidence="4" id="KW-1185">Reference proteome</keyword>
<name>A0ABP0LY31_9DINO</name>
<protein>
    <submittedName>
        <fullName evidence="3">Hypersensitive-induced response protein 4 (AtHIR4)</fullName>
    </submittedName>
</protein>